<keyword evidence="5" id="KW-1005">Bacterial flagellum biogenesis</keyword>
<proteinExistence type="inferred from homology"/>
<dbReference type="AlphaFoldDB" id="A0A318SDW8"/>
<evidence type="ECO:0000313" key="10">
    <source>
        <dbReference type="EMBL" id="PYE73742.1"/>
    </source>
</evidence>
<evidence type="ECO:0000256" key="4">
    <source>
        <dbReference type="ARBA" id="ARBA00022448"/>
    </source>
</evidence>
<keyword evidence="10" id="KW-0966">Cell projection</keyword>
<dbReference type="GO" id="GO:0044781">
    <property type="term" value="P:bacterial-type flagellum organization"/>
    <property type="evidence" value="ECO:0007669"/>
    <property type="project" value="UniProtKB-KW"/>
</dbReference>
<dbReference type="RefSeq" id="WP_110466899.1">
    <property type="nucleotide sequence ID" value="NZ_JAMOFZ010000032.1"/>
</dbReference>
<protein>
    <recommendedName>
        <fullName evidence="3">Flagellar assembly protein FliH</fullName>
    </recommendedName>
</protein>
<evidence type="ECO:0000259" key="9">
    <source>
        <dbReference type="Pfam" id="PF02108"/>
    </source>
</evidence>
<comment type="similarity">
    <text evidence="2">Belongs to the FliH family.</text>
</comment>
<gene>
    <name evidence="10" type="ORF">DFQ15_1338</name>
</gene>
<evidence type="ECO:0000256" key="1">
    <source>
        <dbReference type="ARBA" id="ARBA00003041"/>
    </source>
</evidence>
<evidence type="ECO:0000256" key="7">
    <source>
        <dbReference type="ARBA" id="ARBA00023225"/>
    </source>
</evidence>
<accession>A0A318SDW8</accession>
<keyword evidence="7" id="KW-1006">Bacterial flagellum protein export</keyword>
<feature type="domain" description="Flagellar assembly protein FliH/Type III secretion system HrpE" evidence="9">
    <location>
        <begin position="100"/>
        <end position="223"/>
    </location>
</feature>
<keyword evidence="11" id="KW-1185">Reference proteome</keyword>
<evidence type="ECO:0000256" key="5">
    <source>
        <dbReference type="ARBA" id="ARBA00022795"/>
    </source>
</evidence>
<dbReference type="GO" id="GO:0015031">
    <property type="term" value="P:protein transport"/>
    <property type="evidence" value="ECO:0007669"/>
    <property type="project" value="UniProtKB-KW"/>
</dbReference>
<name>A0A318SDW8_9BURK</name>
<evidence type="ECO:0000256" key="8">
    <source>
        <dbReference type="SAM" id="MobiDB-lite"/>
    </source>
</evidence>
<keyword evidence="6" id="KW-0653">Protein transport</keyword>
<dbReference type="Proteomes" id="UP000247540">
    <property type="component" value="Unassembled WGS sequence"/>
</dbReference>
<dbReference type="Pfam" id="PF02108">
    <property type="entry name" value="FliH"/>
    <property type="match status" value="1"/>
</dbReference>
<reference evidence="10 11" key="1">
    <citation type="submission" date="2018-06" db="EMBL/GenBank/DDBJ databases">
        <title>Genomic Encyclopedia of Type Strains, Phase III (KMG-III): the genomes of soil and plant-associated and newly described type strains.</title>
        <authorList>
            <person name="Whitman W."/>
        </authorList>
    </citation>
    <scope>NUCLEOTIDE SEQUENCE [LARGE SCALE GENOMIC DNA]</scope>
    <source>
        <strain evidence="10 11">CECT 7646</strain>
    </source>
</reference>
<keyword evidence="4" id="KW-0813">Transport</keyword>
<sequence>MTASSSGNRYARFIPSEEMGRQRVAQWQFGSVDETVRAAEHEAARVQALQDEANSPAVQEQLQQMRDAAHAEGYATGHADATREANARLDDYVNGQGRTAAEQLASAVAAAQQGLDASQQRIADSVLEIACALARQVLRRELAADPHALQPVIREALGILSADGRPSVVRLHPQDLELLRAPLQEEFAGVLCAWMGDATLAPGDCLVESAGTVIDGRLAARWKGAVATLGLDVPWEAGEGDGMPPADDAPAAAAPQDTD</sequence>
<evidence type="ECO:0000256" key="2">
    <source>
        <dbReference type="ARBA" id="ARBA00006602"/>
    </source>
</evidence>
<evidence type="ECO:0000313" key="11">
    <source>
        <dbReference type="Proteomes" id="UP000247540"/>
    </source>
</evidence>
<dbReference type="PANTHER" id="PTHR34982:SF1">
    <property type="entry name" value="FLAGELLAR ASSEMBLY PROTEIN FLIH"/>
    <property type="match status" value="1"/>
</dbReference>
<evidence type="ECO:0000256" key="3">
    <source>
        <dbReference type="ARBA" id="ARBA00016507"/>
    </source>
</evidence>
<dbReference type="EMBL" id="QJTC01000033">
    <property type="protein sequence ID" value="PYE73742.1"/>
    <property type="molecule type" value="Genomic_DNA"/>
</dbReference>
<evidence type="ECO:0000256" key="6">
    <source>
        <dbReference type="ARBA" id="ARBA00022927"/>
    </source>
</evidence>
<comment type="function">
    <text evidence="1">Needed for flagellar regrowth and assembly.</text>
</comment>
<dbReference type="PANTHER" id="PTHR34982">
    <property type="entry name" value="YOP PROTEINS TRANSLOCATION PROTEIN L"/>
    <property type="match status" value="1"/>
</dbReference>
<dbReference type="OrthoDB" id="5296952at2"/>
<keyword evidence="10" id="KW-0969">Cilium</keyword>
<feature type="compositionally biased region" description="Low complexity" evidence="8">
    <location>
        <begin position="244"/>
        <end position="259"/>
    </location>
</feature>
<dbReference type="InterPro" id="IPR051472">
    <property type="entry name" value="T3SS_Stator/FliH"/>
</dbReference>
<dbReference type="GO" id="GO:0005829">
    <property type="term" value="C:cytosol"/>
    <property type="evidence" value="ECO:0007669"/>
    <property type="project" value="TreeGrafter"/>
</dbReference>
<comment type="caution">
    <text evidence="10">The sequence shown here is derived from an EMBL/GenBank/DDBJ whole genome shotgun (WGS) entry which is preliminary data.</text>
</comment>
<feature type="region of interest" description="Disordered" evidence="8">
    <location>
        <begin position="236"/>
        <end position="259"/>
    </location>
</feature>
<dbReference type="InterPro" id="IPR018035">
    <property type="entry name" value="Flagellar_FliH/T3SS_HrpE"/>
</dbReference>
<organism evidence="10 11">
    <name type="scientific">Xylophilus ampelinus</name>
    <dbReference type="NCBI Taxonomy" id="54067"/>
    <lineage>
        <taxon>Bacteria</taxon>
        <taxon>Pseudomonadati</taxon>
        <taxon>Pseudomonadota</taxon>
        <taxon>Betaproteobacteria</taxon>
        <taxon>Burkholderiales</taxon>
        <taxon>Xylophilus</taxon>
    </lineage>
</organism>
<keyword evidence="10" id="KW-0282">Flagellum</keyword>